<dbReference type="InterPro" id="IPR036770">
    <property type="entry name" value="Ankyrin_rpt-contain_sf"/>
</dbReference>
<keyword evidence="2" id="KW-1185">Reference proteome</keyword>
<reference evidence="1" key="2">
    <citation type="journal article" date="2022" name="Microb. Genom.">
        <title>A chromosome-scale genome assembly of the tomato pathogen Cladosporium fulvum reveals a compartmentalized genome architecture and the presence of a dispensable chromosome.</title>
        <authorList>
            <person name="Zaccaron A.Z."/>
            <person name="Chen L.H."/>
            <person name="Samaras A."/>
            <person name="Stergiopoulos I."/>
        </authorList>
    </citation>
    <scope>NUCLEOTIDE SEQUENCE</scope>
    <source>
        <strain evidence="1">Race5_Kim</strain>
    </source>
</reference>
<reference evidence="1" key="1">
    <citation type="submission" date="2021-12" db="EMBL/GenBank/DDBJ databases">
        <authorList>
            <person name="Zaccaron A."/>
            <person name="Stergiopoulos I."/>
        </authorList>
    </citation>
    <scope>NUCLEOTIDE SEQUENCE</scope>
    <source>
        <strain evidence="1">Race5_Kim</strain>
    </source>
</reference>
<dbReference type="Proteomes" id="UP000756132">
    <property type="component" value="Chromosome 5"/>
</dbReference>
<dbReference type="RefSeq" id="XP_047762529.1">
    <property type="nucleotide sequence ID" value="XM_047905707.1"/>
</dbReference>
<gene>
    <name evidence="1" type="ORF">CLAFUR5_06559</name>
</gene>
<accession>A0A9Q8P9H3</accession>
<dbReference type="OrthoDB" id="539213at2759"/>
<dbReference type="KEGG" id="ffu:CLAFUR5_06559"/>
<dbReference type="SUPFAM" id="SSF48403">
    <property type="entry name" value="Ankyrin repeat"/>
    <property type="match status" value="1"/>
</dbReference>
<dbReference type="AlphaFoldDB" id="A0A9Q8P9H3"/>
<organism evidence="1 2">
    <name type="scientific">Passalora fulva</name>
    <name type="common">Tomato leaf mold</name>
    <name type="synonym">Cladosporium fulvum</name>
    <dbReference type="NCBI Taxonomy" id="5499"/>
    <lineage>
        <taxon>Eukaryota</taxon>
        <taxon>Fungi</taxon>
        <taxon>Dikarya</taxon>
        <taxon>Ascomycota</taxon>
        <taxon>Pezizomycotina</taxon>
        <taxon>Dothideomycetes</taxon>
        <taxon>Dothideomycetidae</taxon>
        <taxon>Mycosphaerellales</taxon>
        <taxon>Mycosphaerellaceae</taxon>
        <taxon>Fulvia</taxon>
    </lineage>
</organism>
<evidence type="ECO:0000313" key="2">
    <source>
        <dbReference type="Proteomes" id="UP000756132"/>
    </source>
</evidence>
<dbReference type="GeneID" id="71986437"/>
<protein>
    <submittedName>
        <fullName evidence="1">Uncharacterized protein</fullName>
    </submittedName>
</protein>
<proteinExistence type="predicted"/>
<sequence>MGGFIGVAEILVAHGDDYRRSGSPVGGYTALEAAAECGRIDAVSWLIGKVHIAIAELLQAALEPEDPYTILEPEQGPLLLFTASQNGQSGVEQILHYNPMAATAVQHTGAVEKG</sequence>
<evidence type="ECO:0000313" key="1">
    <source>
        <dbReference type="EMBL" id="UJO18163.1"/>
    </source>
</evidence>
<dbReference type="EMBL" id="CP090167">
    <property type="protein sequence ID" value="UJO18163.1"/>
    <property type="molecule type" value="Genomic_DNA"/>
</dbReference>
<name>A0A9Q8P9H3_PASFU</name>